<evidence type="ECO:0000313" key="2">
    <source>
        <dbReference type="EMBL" id="MFC3097343.1"/>
    </source>
</evidence>
<feature type="compositionally biased region" description="Low complexity" evidence="1">
    <location>
        <begin position="1"/>
        <end position="10"/>
    </location>
</feature>
<protein>
    <submittedName>
        <fullName evidence="2">Uncharacterized protein</fullName>
    </submittedName>
</protein>
<proteinExistence type="predicted"/>
<dbReference type="Proteomes" id="UP001595456">
    <property type="component" value="Unassembled WGS sequence"/>
</dbReference>
<dbReference type="EMBL" id="JBHRST010000008">
    <property type="protein sequence ID" value="MFC3097343.1"/>
    <property type="molecule type" value="Genomic_DNA"/>
</dbReference>
<gene>
    <name evidence="2" type="ORF">ACFODU_05945</name>
</gene>
<dbReference type="RefSeq" id="WP_336926107.1">
    <property type="nucleotide sequence ID" value="NZ_JBANRO010000006.1"/>
</dbReference>
<sequence length="55" mass="6494">MRPILSLLSPRLRRRRRKSAIQPMSEQGRFELETMRRHREARAGADHRALEEPGS</sequence>
<evidence type="ECO:0000256" key="1">
    <source>
        <dbReference type="SAM" id="MobiDB-lite"/>
    </source>
</evidence>
<keyword evidence="3" id="KW-1185">Reference proteome</keyword>
<evidence type="ECO:0000313" key="3">
    <source>
        <dbReference type="Proteomes" id="UP001595456"/>
    </source>
</evidence>
<organism evidence="2 3">
    <name type="scientific">Alteraurantiacibacter palmitatis</name>
    <dbReference type="NCBI Taxonomy" id="2054628"/>
    <lineage>
        <taxon>Bacteria</taxon>
        <taxon>Pseudomonadati</taxon>
        <taxon>Pseudomonadota</taxon>
        <taxon>Alphaproteobacteria</taxon>
        <taxon>Sphingomonadales</taxon>
        <taxon>Erythrobacteraceae</taxon>
        <taxon>Alteraurantiacibacter</taxon>
    </lineage>
</organism>
<comment type="caution">
    <text evidence="2">The sequence shown here is derived from an EMBL/GenBank/DDBJ whole genome shotgun (WGS) entry which is preliminary data.</text>
</comment>
<feature type="region of interest" description="Disordered" evidence="1">
    <location>
        <begin position="1"/>
        <end position="26"/>
    </location>
</feature>
<accession>A0ABV7E3Y6</accession>
<reference evidence="3" key="1">
    <citation type="journal article" date="2019" name="Int. J. Syst. Evol. Microbiol.">
        <title>The Global Catalogue of Microorganisms (GCM) 10K type strain sequencing project: providing services to taxonomists for standard genome sequencing and annotation.</title>
        <authorList>
            <consortium name="The Broad Institute Genomics Platform"/>
            <consortium name="The Broad Institute Genome Sequencing Center for Infectious Disease"/>
            <person name="Wu L."/>
            <person name="Ma J."/>
        </authorList>
    </citation>
    <scope>NUCLEOTIDE SEQUENCE [LARGE SCALE GENOMIC DNA]</scope>
    <source>
        <strain evidence="3">KCTC 52607</strain>
    </source>
</reference>
<name>A0ABV7E3Y6_9SPHN</name>